<dbReference type="Proteomes" id="UP000238350">
    <property type="component" value="Unassembled WGS sequence"/>
</dbReference>
<dbReference type="EMBL" id="NDIQ01000022">
    <property type="protein sequence ID" value="PRT56095.1"/>
    <property type="molecule type" value="Genomic_DNA"/>
</dbReference>
<sequence>MFKTAGGPGARSGILTINGSELITPTYFASTRRGAIPHLTPDNYPAVPLATVYNEDFHEALSPSSKRSECFMKREYLVLNAKGVFSLSSHHFGDREKKVKNDVDNNFAITLHTMHGGNSHPVSALANDMVNTKVDFVVVPHDSASLSQGSRIGKNRVRKMETRTLEWIKLFRATVDKNAPGTPVVATINMELSTPAFLSSIDSMVDGYFLIPSDSRLADNVVPVPDTTKLRICGAKVSYFDMLDLIGKGIDVLETQIDQYSEAGVALTFDLNCTSRQFSIDLNDSCYTTDMSTLGDTRFAKAYLHHLLNAREMTAQVALQKHNLEVVDKFFSDIRNAIEDGTFDTKAANFKSHYN</sequence>
<protein>
    <submittedName>
        <fullName evidence="2">Queuine tRNA-ribosyltransferase-like protein</fullName>
    </submittedName>
</protein>
<dbReference type="RefSeq" id="XP_024666040.1">
    <property type="nucleotide sequence ID" value="XM_024810272.1"/>
</dbReference>
<dbReference type="GeneID" id="36517463"/>
<dbReference type="STRING" id="45607.A0A2T0FM89"/>
<evidence type="ECO:0000313" key="2">
    <source>
        <dbReference type="EMBL" id="PRT56095.1"/>
    </source>
</evidence>
<keyword evidence="3" id="KW-1185">Reference proteome</keyword>
<proteinExistence type="predicted"/>
<dbReference type="PANTHER" id="PTHR46064">
    <property type="entry name" value="QUEUINE TRNA-RIBOSYLTRANSFERASE ACCESSORY SUBUNIT 2"/>
    <property type="match status" value="1"/>
</dbReference>
<dbReference type="InterPro" id="IPR036511">
    <property type="entry name" value="TGT-like_sf"/>
</dbReference>
<dbReference type="SUPFAM" id="SSF51713">
    <property type="entry name" value="tRNA-guanine transglycosylase"/>
    <property type="match status" value="1"/>
</dbReference>
<dbReference type="OrthoDB" id="27601at2759"/>
<name>A0A2T0FM89_9ASCO</name>
<accession>A0A2T0FM89</accession>
<keyword evidence="2" id="KW-0808">Transferase</keyword>
<dbReference type="AlphaFoldDB" id="A0A2T0FM89"/>
<dbReference type="PANTHER" id="PTHR46064:SF1">
    <property type="entry name" value="QUEUINE TRNA-RIBOSYLTRANSFERASE ACCESSORY SUBUNIT 2"/>
    <property type="match status" value="1"/>
</dbReference>
<gene>
    <name evidence="2" type="ORF">B9G98_03715</name>
</gene>
<dbReference type="GO" id="GO:0006400">
    <property type="term" value="P:tRNA modification"/>
    <property type="evidence" value="ECO:0007669"/>
    <property type="project" value="InterPro"/>
</dbReference>
<comment type="caution">
    <text evidence="2">The sequence shown here is derived from an EMBL/GenBank/DDBJ whole genome shotgun (WGS) entry which is preliminary data.</text>
</comment>
<dbReference type="InterPro" id="IPR002616">
    <property type="entry name" value="tRNA_ribo_trans-like"/>
</dbReference>
<dbReference type="GO" id="GO:0016740">
    <property type="term" value="F:transferase activity"/>
    <property type="evidence" value="ECO:0007669"/>
    <property type="project" value="UniProtKB-KW"/>
</dbReference>
<feature type="domain" description="tRNA-guanine(15) transglycosylase-like" evidence="1">
    <location>
        <begin position="10"/>
        <end position="354"/>
    </location>
</feature>
<organism evidence="2 3">
    <name type="scientific">Wickerhamiella sorbophila</name>
    <dbReference type="NCBI Taxonomy" id="45607"/>
    <lineage>
        <taxon>Eukaryota</taxon>
        <taxon>Fungi</taxon>
        <taxon>Dikarya</taxon>
        <taxon>Ascomycota</taxon>
        <taxon>Saccharomycotina</taxon>
        <taxon>Dipodascomycetes</taxon>
        <taxon>Dipodascales</taxon>
        <taxon>Trichomonascaceae</taxon>
        <taxon>Wickerhamiella</taxon>
    </lineage>
</organism>
<evidence type="ECO:0000259" key="1">
    <source>
        <dbReference type="Pfam" id="PF01702"/>
    </source>
</evidence>
<dbReference type="InterPro" id="IPR050852">
    <property type="entry name" value="Queuine_tRNA-ribosyltrfase"/>
</dbReference>
<dbReference type="Pfam" id="PF01702">
    <property type="entry name" value="TGT"/>
    <property type="match status" value="1"/>
</dbReference>
<reference evidence="2 3" key="1">
    <citation type="submission" date="2017-04" db="EMBL/GenBank/DDBJ databases">
        <title>Genome sequencing of [Candida] sorbophila.</title>
        <authorList>
            <person name="Ahn J.O."/>
        </authorList>
    </citation>
    <scope>NUCLEOTIDE SEQUENCE [LARGE SCALE GENOMIC DNA]</scope>
    <source>
        <strain evidence="2 3">DS02</strain>
    </source>
</reference>
<evidence type="ECO:0000313" key="3">
    <source>
        <dbReference type="Proteomes" id="UP000238350"/>
    </source>
</evidence>
<dbReference type="Gene3D" id="3.20.20.105">
    <property type="entry name" value="Queuine tRNA-ribosyltransferase-like"/>
    <property type="match status" value="1"/>
</dbReference>